<accession>A0A3M6PYE0</accession>
<sequence length="66" mass="7227">MTALLKVLARAGASVGNPFSPARHYIRPRPGDAARDAARIAADMRAVDLDLRRTLGRHLRVTAKKH</sequence>
<gene>
    <name evidence="1" type="ORF">EBQ26_10495</name>
</gene>
<dbReference type="AlphaFoldDB" id="A0A3M6PYE0"/>
<dbReference type="Proteomes" id="UP000267521">
    <property type="component" value="Unassembled WGS sequence"/>
</dbReference>
<protein>
    <submittedName>
        <fullName evidence="1">Uncharacterized protein</fullName>
    </submittedName>
</protein>
<dbReference type="RefSeq" id="WP_122238972.1">
    <property type="nucleotide sequence ID" value="NZ_RDQM01000014.1"/>
</dbReference>
<reference evidence="1 2" key="1">
    <citation type="submission" date="2018-10" db="EMBL/GenBank/DDBJ databases">
        <title>Comamonadaceae CDC group NO-1 genome sequencing and assembly.</title>
        <authorList>
            <person name="Bernier A.-M."/>
            <person name="Bernard K."/>
        </authorList>
    </citation>
    <scope>NUCLEOTIDE SEQUENCE [LARGE SCALE GENOMIC DNA]</scope>
    <source>
        <strain evidence="1 2">NML970147</strain>
    </source>
</reference>
<proteinExistence type="predicted"/>
<comment type="caution">
    <text evidence="1">The sequence shown here is derived from an EMBL/GenBank/DDBJ whole genome shotgun (WGS) entry which is preliminary data.</text>
</comment>
<evidence type="ECO:0000313" key="2">
    <source>
        <dbReference type="Proteomes" id="UP000267521"/>
    </source>
</evidence>
<organism evidence="1 2">
    <name type="scientific">Allofranklinella schreckenbergeri</name>
    <dbReference type="NCBI Taxonomy" id="1076744"/>
    <lineage>
        <taxon>Bacteria</taxon>
        <taxon>Pseudomonadati</taxon>
        <taxon>Pseudomonadota</taxon>
        <taxon>Betaproteobacteria</taxon>
        <taxon>Burkholderiales</taxon>
        <taxon>Comamonadaceae</taxon>
        <taxon>Allofranklinella</taxon>
    </lineage>
</organism>
<name>A0A3M6PYE0_9BURK</name>
<evidence type="ECO:0000313" key="1">
    <source>
        <dbReference type="EMBL" id="RMW96027.1"/>
    </source>
</evidence>
<dbReference type="EMBL" id="RDQM01000014">
    <property type="protein sequence ID" value="RMW96027.1"/>
    <property type="molecule type" value="Genomic_DNA"/>
</dbReference>